<evidence type="ECO:0000313" key="3">
    <source>
        <dbReference type="Proteomes" id="UP001151081"/>
    </source>
</evidence>
<dbReference type="EMBL" id="JAGTJJ010000085">
    <property type="protein sequence ID" value="MDC3988842.1"/>
    <property type="molecule type" value="Genomic_DNA"/>
</dbReference>
<dbReference type="InterPro" id="IPR011032">
    <property type="entry name" value="GroES-like_sf"/>
</dbReference>
<proteinExistence type="predicted"/>
<dbReference type="SUPFAM" id="SSF50129">
    <property type="entry name" value="GroES-like"/>
    <property type="match status" value="1"/>
</dbReference>
<dbReference type="Gene3D" id="3.90.180.10">
    <property type="entry name" value="Medium-chain alcohol dehydrogenases, catalytic domain"/>
    <property type="match status" value="1"/>
</dbReference>
<sequence length="331" mass="34791">MKAVLCKAFGPPESLVVEDLPSPTPDAGQVVVSAHAASVNFPDLLVIQDKYQFKPSLPFSPGGEVSGIVTSVGSGVTSLAVGDRVVAWAPYGCFAEEVALGEGQVIKVPDGIDLVTASTLLVAYGTTHHALVDRAALRAGETLVVLGAAGGVGVAAIEIGKLLGARVIACASSDDKLEVCRARGADEVVNYSREDLKARLKALAPNGADVVYDPVGGSFAEPALRAMAWRGRYLVVGFAAGDIPKIPLNLTLLKGCSIVGVFWGSFTMREPERYREGLAELFGWVRDGRIRPHVEQTYPLEQASAALSAMAERRVKGKVVLVTERGAAEAR</sequence>
<dbReference type="Gene3D" id="3.40.50.720">
    <property type="entry name" value="NAD(P)-binding Rossmann-like Domain"/>
    <property type="match status" value="1"/>
</dbReference>
<dbReference type="PANTHER" id="PTHR43677">
    <property type="entry name" value="SHORT-CHAIN DEHYDROGENASE/REDUCTASE"/>
    <property type="match status" value="1"/>
</dbReference>
<evidence type="ECO:0000313" key="2">
    <source>
        <dbReference type="EMBL" id="MDC3988842.1"/>
    </source>
</evidence>
<dbReference type="RefSeq" id="WP_272428103.1">
    <property type="nucleotide sequence ID" value="NZ_JAGTJJ010000085.1"/>
</dbReference>
<dbReference type="InterPro" id="IPR020843">
    <property type="entry name" value="ER"/>
</dbReference>
<dbReference type="InterPro" id="IPR013149">
    <property type="entry name" value="ADH-like_C"/>
</dbReference>
<organism evidence="2 3">
    <name type="scientific">Polyangium jinanense</name>
    <dbReference type="NCBI Taxonomy" id="2829994"/>
    <lineage>
        <taxon>Bacteria</taxon>
        <taxon>Pseudomonadati</taxon>
        <taxon>Myxococcota</taxon>
        <taxon>Polyangia</taxon>
        <taxon>Polyangiales</taxon>
        <taxon>Polyangiaceae</taxon>
        <taxon>Polyangium</taxon>
    </lineage>
</organism>
<accession>A0A9X3XET0</accession>
<reference evidence="2 3" key="1">
    <citation type="submission" date="2021-04" db="EMBL/GenBank/DDBJ databases">
        <title>Genome analysis of Polyangium sp.</title>
        <authorList>
            <person name="Li Y."/>
            <person name="Wang J."/>
        </authorList>
    </citation>
    <scope>NUCLEOTIDE SEQUENCE [LARGE SCALE GENOMIC DNA]</scope>
    <source>
        <strain evidence="2 3">SDU14</strain>
    </source>
</reference>
<dbReference type="Pfam" id="PF08240">
    <property type="entry name" value="ADH_N"/>
    <property type="match status" value="1"/>
</dbReference>
<dbReference type="GO" id="GO:0016491">
    <property type="term" value="F:oxidoreductase activity"/>
    <property type="evidence" value="ECO:0007669"/>
    <property type="project" value="InterPro"/>
</dbReference>
<evidence type="ECO:0000259" key="1">
    <source>
        <dbReference type="SMART" id="SM00829"/>
    </source>
</evidence>
<gene>
    <name evidence="2" type="ORF">KEG57_50720</name>
</gene>
<name>A0A9X3XET0_9BACT</name>
<comment type="caution">
    <text evidence="2">The sequence shown here is derived from an EMBL/GenBank/DDBJ whole genome shotgun (WGS) entry which is preliminary data.</text>
</comment>
<keyword evidence="3" id="KW-1185">Reference proteome</keyword>
<dbReference type="InterPro" id="IPR013154">
    <property type="entry name" value="ADH-like_N"/>
</dbReference>
<dbReference type="Proteomes" id="UP001151081">
    <property type="component" value="Unassembled WGS sequence"/>
</dbReference>
<dbReference type="InterPro" id="IPR036291">
    <property type="entry name" value="NAD(P)-bd_dom_sf"/>
</dbReference>
<protein>
    <submittedName>
        <fullName evidence="2">NADPH:quinone oxidoreductase family protein</fullName>
    </submittedName>
</protein>
<dbReference type="InterPro" id="IPR051397">
    <property type="entry name" value="Zn-ADH-like_protein"/>
</dbReference>
<dbReference type="SMART" id="SM00829">
    <property type="entry name" value="PKS_ER"/>
    <property type="match status" value="1"/>
</dbReference>
<dbReference type="AlphaFoldDB" id="A0A9X3XET0"/>
<dbReference type="CDD" id="cd08241">
    <property type="entry name" value="QOR1"/>
    <property type="match status" value="1"/>
</dbReference>
<dbReference type="Pfam" id="PF00107">
    <property type="entry name" value="ADH_zinc_N"/>
    <property type="match status" value="1"/>
</dbReference>
<dbReference type="PANTHER" id="PTHR43677:SF4">
    <property type="entry name" value="QUINONE OXIDOREDUCTASE-LIKE PROTEIN 2"/>
    <property type="match status" value="1"/>
</dbReference>
<feature type="domain" description="Enoyl reductase (ER)" evidence="1">
    <location>
        <begin position="10"/>
        <end position="321"/>
    </location>
</feature>
<dbReference type="SUPFAM" id="SSF51735">
    <property type="entry name" value="NAD(P)-binding Rossmann-fold domains"/>
    <property type="match status" value="1"/>
</dbReference>